<dbReference type="Gene3D" id="1.10.8.60">
    <property type="match status" value="1"/>
</dbReference>
<proteinExistence type="predicted"/>
<keyword evidence="3" id="KW-1185">Reference proteome</keyword>
<dbReference type="GO" id="GO:0005886">
    <property type="term" value="C:plasma membrane"/>
    <property type="evidence" value="ECO:0007669"/>
    <property type="project" value="TreeGrafter"/>
</dbReference>
<dbReference type="InterPro" id="IPR055199">
    <property type="entry name" value="Hda_lid"/>
</dbReference>
<dbReference type="Pfam" id="PF22688">
    <property type="entry name" value="Hda_lid"/>
    <property type="match status" value="1"/>
</dbReference>
<dbReference type="InterPro" id="IPR027417">
    <property type="entry name" value="P-loop_NTPase"/>
</dbReference>
<evidence type="ECO:0000313" key="3">
    <source>
        <dbReference type="Proteomes" id="UP000077885"/>
    </source>
</evidence>
<organism evidence="2 3">
    <name type="scientific">Eikenella longinqua</name>
    <dbReference type="NCBI Taxonomy" id="1795827"/>
    <lineage>
        <taxon>Bacteria</taxon>
        <taxon>Pseudomonadati</taxon>
        <taxon>Pseudomonadota</taxon>
        <taxon>Betaproteobacteria</taxon>
        <taxon>Neisseriales</taxon>
        <taxon>Neisseriaceae</taxon>
        <taxon>Eikenella</taxon>
    </lineage>
</organism>
<evidence type="ECO:0000259" key="1">
    <source>
        <dbReference type="Pfam" id="PF22688"/>
    </source>
</evidence>
<feature type="domain" description="Hda lid" evidence="1">
    <location>
        <begin position="151"/>
        <end position="215"/>
    </location>
</feature>
<dbReference type="EMBL" id="LXSL01000028">
    <property type="protein sequence ID" value="OAM26681.1"/>
    <property type="molecule type" value="Genomic_DNA"/>
</dbReference>
<evidence type="ECO:0000313" key="2">
    <source>
        <dbReference type="EMBL" id="OAM26681.1"/>
    </source>
</evidence>
<dbReference type="OrthoDB" id="9784878at2"/>
<dbReference type="AlphaFoldDB" id="A0A1A9RWA4"/>
<dbReference type="STRING" id="1795827.A7P95_07910"/>
<dbReference type="RefSeq" id="WP_067593659.1">
    <property type="nucleotide sequence ID" value="NZ_LXSL01000028.1"/>
</dbReference>
<sequence>MNQLILNFPDTPPGFDTFFGQGNGELLHVLRQQREPFVYVWGAAGAGKSHLLRAWAAQAQAAGQAARYLDAAAEPLRELPPAGCRLALDQIEQLDAEGQAVLFNLCNRIRQSGQGALLIGANVPPPHLHVREDLRTRMGYCLVYEIKPLSDEEKLAALEAAAQARQLKVSGDIFRYLLHHWSRDLGSLMAMLDALDRYSLSQHRPITVPLLKRLLQQDSP</sequence>
<gene>
    <name evidence="2" type="ORF">A7P95_07910</name>
</gene>
<dbReference type="GO" id="GO:0006270">
    <property type="term" value="P:DNA replication initiation"/>
    <property type="evidence" value="ECO:0007669"/>
    <property type="project" value="TreeGrafter"/>
</dbReference>
<dbReference type="GO" id="GO:0032297">
    <property type="term" value="P:negative regulation of DNA-templated DNA replication initiation"/>
    <property type="evidence" value="ECO:0007669"/>
    <property type="project" value="InterPro"/>
</dbReference>
<dbReference type="PANTHER" id="PTHR30050:SF5">
    <property type="entry name" value="DNAA REGULATORY INACTIVATOR HDA"/>
    <property type="match status" value="1"/>
</dbReference>
<reference evidence="3" key="1">
    <citation type="submission" date="2016-05" db="EMBL/GenBank/DDBJ databases">
        <title>Draft genome of Corynebacterium afermentans subsp. afermentans LCDC 88199T.</title>
        <authorList>
            <person name="Bernier A.-M."/>
            <person name="Bernard K."/>
        </authorList>
    </citation>
    <scope>NUCLEOTIDE SEQUENCE [LARGE SCALE GENOMIC DNA]</scope>
    <source>
        <strain evidence="3">NML02-A-017</strain>
    </source>
</reference>
<comment type="caution">
    <text evidence="2">The sequence shown here is derived from an EMBL/GenBank/DDBJ whole genome shotgun (WGS) entry which is preliminary data.</text>
</comment>
<dbReference type="SUPFAM" id="SSF52540">
    <property type="entry name" value="P-loop containing nucleoside triphosphate hydrolases"/>
    <property type="match status" value="1"/>
</dbReference>
<dbReference type="Gene3D" id="3.40.50.300">
    <property type="entry name" value="P-loop containing nucleotide triphosphate hydrolases"/>
    <property type="match status" value="1"/>
</dbReference>
<dbReference type="PANTHER" id="PTHR30050">
    <property type="entry name" value="CHROMOSOMAL REPLICATION INITIATOR PROTEIN DNAA"/>
    <property type="match status" value="1"/>
</dbReference>
<accession>A0A1A9RWA4</accession>
<dbReference type="GO" id="GO:0003688">
    <property type="term" value="F:DNA replication origin binding"/>
    <property type="evidence" value="ECO:0007669"/>
    <property type="project" value="TreeGrafter"/>
</dbReference>
<name>A0A1A9RWA4_9NEIS</name>
<dbReference type="NCBIfam" id="TIGR03420">
    <property type="entry name" value="DnaA_homol_Hda"/>
    <property type="match status" value="1"/>
</dbReference>
<dbReference type="InterPro" id="IPR017788">
    <property type="entry name" value="Hda"/>
</dbReference>
<dbReference type="Proteomes" id="UP000077885">
    <property type="component" value="Unassembled WGS sequence"/>
</dbReference>
<protein>
    <submittedName>
        <fullName evidence="2">DnaA regulatory inactivator Hda</fullName>
    </submittedName>
</protein>